<reference evidence="2" key="2">
    <citation type="journal article" date="2015" name="Gigascience">
        <title>Reconstructing a comprehensive transcriptome assembly of a white-pupal translocated strain of the pest fruit fly Bactrocera cucurbitae.</title>
        <authorList>
            <person name="Sim S.B."/>
            <person name="Calla B."/>
            <person name="Hall B."/>
            <person name="DeRego T."/>
            <person name="Geib S.M."/>
        </authorList>
    </citation>
    <scope>NUCLEOTIDE SEQUENCE</scope>
</reference>
<feature type="region of interest" description="Disordered" evidence="1">
    <location>
        <begin position="26"/>
        <end position="56"/>
    </location>
</feature>
<gene>
    <name evidence="2" type="primary">murG_0</name>
    <name evidence="2" type="ORF">g.2553</name>
</gene>
<protein>
    <submittedName>
        <fullName evidence="2">UDP-N-acetylglucosamine--N-acetylmuramyl-(Pentapeptide) pyrophosphoryl-undecaprenol N-acetylglucosamine transferase</fullName>
    </submittedName>
</protein>
<keyword evidence="2" id="KW-0808">Transferase</keyword>
<dbReference type="GO" id="GO:0016740">
    <property type="term" value="F:transferase activity"/>
    <property type="evidence" value="ECO:0007669"/>
    <property type="project" value="UniProtKB-KW"/>
</dbReference>
<accession>A0A0A1WM12</accession>
<reference evidence="2" key="1">
    <citation type="submission" date="2014-11" db="EMBL/GenBank/DDBJ databases">
        <authorList>
            <person name="Geib S."/>
        </authorList>
    </citation>
    <scope>NUCLEOTIDE SEQUENCE</scope>
</reference>
<evidence type="ECO:0000313" key="2">
    <source>
        <dbReference type="EMBL" id="JAD00089.1"/>
    </source>
</evidence>
<evidence type="ECO:0000256" key="1">
    <source>
        <dbReference type="SAM" id="MobiDB-lite"/>
    </source>
</evidence>
<sequence>MEHRNGRKFNLSKLSDEELLQLMESVEIDENGSDFNSDDELDDRDYMPDEISPEDEHAVSACIREMNEATDSFILITDMSLHISSIDDIPVGSSTLTEIPEASSSTAAR</sequence>
<organism evidence="2">
    <name type="scientific">Zeugodacus cucurbitae</name>
    <name type="common">Melon fruit fly</name>
    <name type="synonym">Bactrocera cucurbitae</name>
    <dbReference type="NCBI Taxonomy" id="28588"/>
    <lineage>
        <taxon>Eukaryota</taxon>
        <taxon>Metazoa</taxon>
        <taxon>Ecdysozoa</taxon>
        <taxon>Arthropoda</taxon>
        <taxon>Hexapoda</taxon>
        <taxon>Insecta</taxon>
        <taxon>Pterygota</taxon>
        <taxon>Neoptera</taxon>
        <taxon>Endopterygota</taxon>
        <taxon>Diptera</taxon>
        <taxon>Brachycera</taxon>
        <taxon>Muscomorpha</taxon>
        <taxon>Tephritoidea</taxon>
        <taxon>Tephritidae</taxon>
        <taxon>Zeugodacus</taxon>
        <taxon>Zeugodacus</taxon>
    </lineage>
</organism>
<name>A0A0A1WM12_ZEUCU</name>
<feature type="compositionally biased region" description="Polar residues" evidence="1">
    <location>
        <begin position="92"/>
        <end position="109"/>
    </location>
</feature>
<feature type="compositionally biased region" description="Acidic residues" evidence="1">
    <location>
        <begin position="26"/>
        <end position="43"/>
    </location>
</feature>
<feature type="region of interest" description="Disordered" evidence="1">
    <location>
        <begin position="90"/>
        <end position="109"/>
    </location>
</feature>
<dbReference type="EMBL" id="GBXI01014203">
    <property type="protein sequence ID" value="JAD00089.1"/>
    <property type="molecule type" value="Transcribed_RNA"/>
</dbReference>
<proteinExistence type="predicted"/>
<dbReference type="AlphaFoldDB" id="A0A0A1WM12"/>